<evidence type="ECO:0000313" key="2">
    <source>
        <dbReference type="Proteomes" id="UP000001747"/>
    </source>
</evidence>
<evidence type="ECO:0000313" key="1">
    <source>
        <dbReference type="EMBL" id="ACP34690.1"/>
    </source>
</evidence>
<dbReference type="Proteomes" id="UP000001747">
    <property type="component" value="Chromosome"/>
</dbReference>
<protein>
    <submittedName>
        <fullName evidence="1">Uncharacterized protein</fullName>
    </submittedName>
</protein>
<proteinExistence type="predicted"/>
<gene>
    <name evidence="1" type="ordered locus">LS215_0597</name>
</gene>
<reference evidence="1 2" key="1">
    <citation type="journal article" date="2009" name="Proc. Natl. Acad. Sci. U.S.A.">
        <title>Biogeography of the Sulfolobus islandicus pan-genome.</title>
        <authorList>
            <person name="Reno M.L."/>
            <person name="Held N.L."/>
            <person name="Fields C.J."/>
            <person name="Burke P.V."/>
            <person name="Whitaker R.J."/>
        </authorList>
    </citation>
    <scope>NUCLEOTIDE SEQUENCE [LARGE SCALE GENOMIC DNA]</scope>
    <source>
        <strain evidence="2">L.S.2.15 / Lassen #1</strain>
    </source>
</reference>
<name>C3MM67_SACI2</name>
<organism evidence="1 2">
    <name type="scientific">Saccharolobus islandicus (strain L.S.2.15 / Lassen #1)</name>
    <name type="common">Sulfolobus islandicus</name>
    <dbReference type="NCBI Taxonomy" id="429572"/>
    <lineage>
        <taxon>Archaea</taxon>
        <taxon>Thermoproteota</taxon>
        <taxon>Thermoprotei</taxon>
        <taxon>Sulfolobales</taxon>
        <taxon>Sulfolobaceae</taxon>
        <taxon>Saccharolobus</taxon>
    </lineage>
</organism>
<dbReference type="KEGG" id="sis:LS215_0597"/>
<sequence length="426" mass="49392">MIIDNMEAINHDKIFEGYFGKLNEYLHCYLHDIFKSIVARGGRDGRECDITASISEQYSKFAINKVREVLEKLCSIILSPITLSPMIYIDSRGNILKVNFKERFDDLPRYYVKDFLNYKYGNDIYNKILEKITSGDKLNSYELIALIDASRFMVQRSWISANDITIHAHLRGALLASLNNISLIRISNPFYSEYNTLKDIEGIYAITKIFLYYLNSCLLEKLTNTSLNNVLKRLIDELPEDKYATPLIDFYTPFIFDADERSITLFYVKDKLNDVKECIKSSFTATINEVLSKLARRLIKIKETITYKLDLVKEHENMLNNPEALNEFLEVPNSVLFTEIENAEVELEGIETEDRLCSVCKLRKSVREDLIPTIITRKTEDRLCNICLSVRLAPYAVGRTSTLKRGDRGDTDVEKEGWYNLFKKNR</sequence>
<accession>C3MM67</accession>
<dbReference type="AlphaFoldDB" id="C3MM67"/>
<dbReference type="EMBL" id="CP001399">
    <property type="protein sequence ID" value="ACP34690.1"/>
    <property type="molecule type" value="Genomic_DNA"/>
</dbReference>
<dbReference type="HOGENOM" id="CLU_631095_0_0_2"/>